<dbReference type="NCBIfam" id="TIGR04362">
    <property type="entry name" value="choice_anch_C"/>
    <property type="match status" value="1"/>
</dbReference>
<evidence type="ECO:0000256" key="2">
    <source>
        <dbReference type="SAM" id="SignalP"/>
    </source>
</evidence>
<dbReference type="Pfam" id="PF04862">
    <property type="entry name" value="DUF642"/>
    <property type="match status" value="1"/>
</dbReference>
<protein>
    <submittedName>
        <fullName evidence="4">Choice-of-anchor C domain-containing protein</fullName>
    </submittedName>
</protein>
<keyword evidence="5" id="KW-1185">Reference proteome</keyword>
<keyword evidence="1" id="KW-1133">Transmembrane helix</keyword>
<evidence type="ECO:0000313" key="5">
    <source>
        <dbReference type="Proteomes" id="UP000199603"/>
    </source>
</evidence>
<dbReference type="InterPro" id="IPR006946">
    <property type="entry name" value="DGR2-like_dom"/>
</dbReference>
<sequence length="219" mass="22385">MKVRGKLLCGALAAALLPSVVMAAPFTNGSFEQGPDTGATFVTLTAGSTSITGWTITAGDMDYIGPLWGAGEGNRSLDLVGCLQGAISQTFDTLPGARYRVSFLMAGNPGTQPTLKTLRASAGLAAQDFSFDTSGRSVTDMGWSPRSFEFIASGASTTLSFTNTSSPSGCGGAALDAVSVSMLGSSRTAVVPVDGAPWLWLLVFGLVGIAGWRMRAQGG</sequence>
<feature type="domain" description="DUF642" evidence="3">
    <location>
        <begin position="26"/>
        <end position="180"/>
    </location>
</feature>
<keyword evidence="2" id="KW-0732">Signal</keyword>
<organism evidence="4 5">
    <name type="scientific">Aquimonas voraii</name>
    <dbReference type="NCBI Taxonomy" id="265719"/>
    <lineage>
        <taxon>Bacteria</taxon>
        <taxon>Pseudomonadati</taxon>
        <taxon>Pseudomonadota</taxon>
        <taxon>Gammaproteobacteria</taxon>
        <taxon>Lysobacterales</taxon>
        <taxon>Lysobacteraceae</taxon>
        <taxon>Aquimonas</taxon>
    </lineage>
</organism>
<feature type="signal peptide" evidence="2">
    <location>
        <begin position="1"/>
        <end position="23"/>
    </location>
</feature>
<feature type="chain" id="PRO_5011443437" evidence="2">
    <location>
        <begin position="24"/>
        <end position="219"/>
    </location>
</feature>
<evidence type="ECO:0000256" key="1">
    <source>
        <dbReference type="SAM" id="Phobius"/>
    </source>
</evidence>
<dbReference type="InterPro" id="IPR027576">
    <property type="entry name" value="Choice_anch_C_dom"/>
</dbReference>
<reference evidence="4 5" key="1">
    <citation type="submission" date="2016-10" db="EMBL/GenBank/DDBJ databases">
        <authorList>
            <person name="de Groot N.N."/>
        </authorList>
    </citation>
    <scope>NUCLEOTIDE SEQUENCE [LARGE SCALE GENOMIC DNA]</scope>
    <source>
        <strain evidence="4 5">DSM 16957</strain>
    </source>
</reference>
<dbReference type="STRING" id="265719.SAMN04488509_102233"/>
<keyword evidence="1" id="KW-0812">Transmembrane</keyword>
<keyword evidence="1" id="KW-0472">Membrane</keyword>
<evidence type="ECO:0000313" key="4">
    <source>
        <dbReference type="EMBL" id="SDD38015.1"/>
    </source>
</evidence>
<gene>
    <name evidence="4" type="ORF">SAMN04488509_102233</name>
</gene>
<evidence type="ECO:0000259" key="3">
    <source>
        <dbReference type="Pfam" id="PF04862"/>
    </source>
</evidence>
<name>A0A1G6UBQ7_9GAMM</name>
<dbReference type="Proteomes" id="UP000199603">
    <property type="component" value="Unassembled WGS sequence"/>
</dbReference>
<dbReference type="AlphaFoldDB" id="A0A1G6UBQ7"/>
<proteinExistence type="predicted"/>
<accession>A0A1G6UBQ7</accession>
<dbReference type="Gene3D" id="2.60.120.260">
    <property type="entry name" value="Galactose-binding domain-like"/>
    <property type="match status" value="1"/>
</dbReference>
<feature type="transmembrane region" description="Helical" evidence="1">
    <location>
        <begin position="195"/>
        <end position="212"/>
    </location>
</feature>
<dbReference type="EMBL" id="FNAG01000002">
    <property type="protein sequence ID" value="SDD38015.1"/>
    <property type="molecule type" value="Genomic_DNA"/>
</dbReference>